<organism evidence="2 3">
    <name type="scientific">Pseudoxanthomonas sacheonensis</name>
    <dbReference type="NCBI Taxonomy" id="443615"/>
    <lineage>
        <taxon>Bacteria</taxon>
        <taxon>Pseudomonadati</taxon>
        <taxon>Pseudomonadota</taxon>
        <taxon>Gammaproteobacteria</taxon>
        <taxon>Lysobacterales</taxon>
        <taxon>Lysobacteraceae</taxon>
        <taxon>Pseudoxanthomonas</taxon>
    </lineage>
</organism>
<evidence type="ECO:0008006" key="4">
    <source>
        <dbReference type="Google" id="ProtNLM"/>
    </source>
</evidence>
<name>A0ABU1RRU2_9GAMM</name>
<protein>
    <recommendedName>
        <fullName evidence="4">DUF3667 domain-containing protein</fullName>
    </recommendedName>
</protein>
<dbReference type="InterPro" id="IPR022134">
    <property type="entry name" value="DUF3667"/>
</dbReference>
<feature type="transmembrane region" description="Helical" evidence="1">
    <location>
        <begin position="252"/>
        <end position="273"/>
    </location>
</feature>
<accession>A0ABU1RRU2</accession>
<gene>
    <name evidence="2" type="ORF">J2W94_001769</name>
</gene>
<evidence type="ECO:0000313" key="3">
    <source>
        <dbReference type="Proteomes" id="UP001254759"/>
    </source>
</evidence>
<dbReference type="Pfam" id="PF12412">
    <property type="entry name" value="DUF3667"/>
    <property type="match status" value="1"/>
</dbReference>
<proteinExistence type="predicted"/>
<comment type="caution">
    <text evidence="2">The sequence shown here is derived from an EMBL/GenBank/DDBJ whole genome shotgun (WGS) entry which is preliminary data.</text>
</comment>
<dbReference type="Proteomes" id="UP001254759">
    <property type="component" value="Unassembled WGS sequence"/>
</dbReference>
<evidence type="ECO:0000256" key="1">
    <source>
        <dbReference type="SAM" id="Phobius"/>
    </source>
</evidence>
<feature type="transmembrane region" description="Helical" evidence="1">
    <location>
        <begin position="323"/>
        <end position="345"/>
    </location>
</feature>
<keyword evidence="1" id="KW-1133">Transmembrane helix</keyword>
<keyword evidence="1" id="KW-0472">Membrane</keyword>
<evidence type="ECO:0000313" key="2">
    <source>
        <dbReference type="EMBL" id="MDR6841484.1"/>
    </source>
</evidence>
<reference evidence="2 3" key="1">
    <citation type="submission" date="2023-07" db="EMBL/GenBank/DDBJ databases">
        <title>Sorghum-associated microbial communities from plants grown in Nebraska, USA.</title>
        <authorList>
            <person name="Schachtman D."/>
        </authorList>
    </citation>
    <scope>NUCLEOTIDE SEQUENCE [LARGE SCALE GENOMIC DNA]</scope>
    <source>
        <strain evidence="2 3">BE107</strain>
    </source>
</reference>
<feature type="transmembrane region" description="Helical" evidence="1">
    <location>
        <begin position="294"/>
        <end position="317"/>
    </location>
</feature>
<keyword evidence="1" id="KW-0812">Transmembrane</keyword>
<dbReference type="EMBL" id="JAVDTT010000002">
    <property type="protein sequence ID" value="MDR6841484.1"/>
    <property type="molecule type" value="Genomic_DNA"/>
</dbReference>
<sequence>MSENATGHDAPAHCENCHAPLHGEFCHQCGQSIHNPVRHAGHALEEVFESFWHLDGRVFRTLRDLLRPGHTAMEYLAGHRQRYLPPLRIFVIMSLLAFFVGRATIHFDDEPVSPQVDVTAITQSKTVAEVERNRDRMLAELEEGRKEGGKVIPGVDAVIIAAQVKIQGEAANRIVELTSGKNAEAASTAQKDGAEAAPSKGELFSIENEAWNPEANPVKIGWLPAFANAWLTRKAGHAIDNIKLMENRPDRYFQAFMGSLPSALFVLVPVFALMLKLSYFFQRRLYMEHLVVALYSHVFLLMALTTIFVFMALSGALSAHVHWLSILLNIAVVLLLLWMPIYLLLMQKRVYGQGWIMTLVKYSVIGFVYVNLLATVAAVMFLVTLAKG</sequence>
<feature type="transmembrane region" description="Helical" evidence="1">
    <location>
        <begin position="366"/>
        <end position="386"/>
    </location>
</feature>
<keyword evidence="3" id="KW-1185">Reference proteome</keyword>